<accession>A0A3M6CS23</accession>
<dbReference type="AlphaFoldDB" id="A0A3M6CS23"/>
<name>A0A3M6CS23_9PSED</name>
<evidence type="ECO:0000313" key="1">
    <source>
        <dbReference type="EMBL" id="RMV46443.1"/>
    </source>
</evidence>
<sequence length="61" mass="6959">MLLRIQKNESLRSFVERSLFIPNAGLSDEAVKALSAWNWNSYHVKLIAKLLGWHGCYVAVN</sequence>
<dbReference type="Proteomes" id="UP000279173">
    <property type="component" value="Unassembled WGS sequence"/>
</dbReference>
<dbReference type="EMBL" id="RBUT01000108">
    <property type="protein sequence ID" value="RMV46443.1"/>
    <property type="molecule type" value="Genomic_DNA"/>
</dbReference>
<comment type="caution">
    <text evidence="1">The sequence shown here is derived from an EMBL/GenBank/DDBJ whole genome shotgun (WGS) entry which is preliminary data.</text>
</comment>
<proteinExistence type="predicted"/>
<evidence type="ECO:0000313" key="2">
    <source>
        <dbReference type="Proteomes" id="UP000279173"/>
    </source>
</evidence>
<gene>
    <name evidence="1" type="ORF">ALP10_200019</name>
</gene>
<organism evidence="1 2">
    <name type="scientific">Pseudomonas syringae pv. helianthi</name>
    <dbReference type="NCBI Taxonomy" id="251654"/>
    <lineage>
        <taxon>Bacteria</taxon>
        <taxon>Pseudomonadati</taxon>
        <taxon>Pseudomonadota</taxon>
        <taxon>Gammaproteobacteria</taxon>
        <taxon>Pseudomonadales</taxon>
        <taxon>Pseudomonadaceae</taxon>
        <taxon>Pseudomonas</taxon>
    </lineage>
</organism>
<protein>
    <submittedName>
        <fullName evidence="1">Uncharacterized protein</fullName>
    </submittedName>
</protein>
<reference evidence="1 2" key="1">
    <citation type="submission" date="2018-08" db="EMBL/GenBank/DDBJ databases">
        <title>Recombination of ecologically and evolutionarily significant loci maintains genetic cohesion in the Pseudomonas syringae species complex.</title>
        <authorList>
            <person name="Dillon M."/>
            <person name="Thakur S."/>
            <person name="Almeida R.N.D."/>
            <person name="Weir B.S."/>
            <person name="Guttman D.S."/>
        </authorList>
    </citation>
    <scope>NUCLEOTIDE SEQUENCE [LARGE SCALE GENOMIC DNA]</scope>
    <source>
        <strain evidence="1 2">ICMP 3263</strain>
    </source>
</reference>